<dbReference type="InterPro" id="IPR050747">
    <property type="entry name" value="Mitochondrial_chaperone_BCS1"/>
</dbReference>
<dbReference type="EMBL" id="JASNWA010000011">
    <property type="protein sequence ID" value="KAK3167338.1"/>
    <property type="molecule type" value="Genomic_DNA"/>
</dbReference>
<keyword evidence="8" id="KW-1133">Transmembrane helix</keyword>
<dbReference type="PANTHER" id="PTHR23070">
    <property type="entry name" value="BCS1 AAA-TYPE ATPASE"/>
    <property type="match status" value="1"/>
</dbReference>
<dbReference type="AlphaFoldDB" id="A0AAE0DHR7"/>
<comment type="similarity">
    <text evidence="2">Belongs to the AAA ATPase family. BCS1 subfamily.</text>
</comment>
<dbReference type="Proteomes" id="UP001276659">
    <property type="component" value="Unassembled WGS sequence"/>
</dbReference>
<evidence type="ECO:0000256" key="3">
    <source>
        <dbReference type="ARBA" id="ARBA00022692"/>
    </source>
</evidence>
<evidence type="ECO:0000256" key="10">
    <source>
        <dbReference type="ARBA" id="ARBA00023136"/>
    </source>
</evidence>
<dbReference type="InterPro" id="IPR057495">
    <property type="entry name" value="AAA_lid_BCS1"/>
</dbReference>
<dbReference type="InterPro" id="IPR027417">
    <property type="entry name" value="P-loop_NTPase"/>
</dbReference>
<organism evidence="16 17">
    <name type="scientific">Lepraria neglecta</name>
    <dbReference type="NCBI Taxonomy" id="209136"/>
    <lineage>
        <taxon>Eukaryota</taxon>
        <taxon>Fungi</taxon>
        <taxon>Dikarya</taxon>
        <taxon>Ascomycota</taxon>
        <taxon>Pezizomycotina</taxon>
        <taxon>Lecanoromycetes</taxon>
        <taxon>OSLEUM clade</taxon>
        <taxon>Lecanoromycetidae</taxon>
        <taxon>Lecanorales</taxon>
        <taxon>Lecanorineae</taxon>
        <taxon>Stereocaulaceae</taxon>
        <taxon>Lepraria</taxon>
    </lineage>
</organism>
<evidence type="ECO:0000256" key="5">
    <source>
        <dbReference type="ARBA" id="ARBA00022792"/>
    </source>
</evidence>
<comment type="catalytic activity">
    <reaction evidence="11">
        <text>ATP + H2O = ADP + phosphate + H(+)</text>
        <dbReference type="Rhea" id="RHEA:13065"/>
        <dbReference type="ChEBI" id="CHEBI:15377"/>
        <dbReference type="ChEBI" id="CHEBI:15378"/>
        <dbReference type="ChEBI" id="CHEBI:30616"/>
        <dbReference type="ChEBI" id="CHEBI:43474"/>
        <dbReference type="ChEBI" id="CHEBI:456216"/>
    </reaction>
    <physiologicalReaction direction="left-to-right" evidence="11">
        <dbReference type="Rhea" id="RHEA:13066"/>
    </physiologicalReaction>
</comment>
<gene>
    <name evidence="16" type="ORF">OEA41_010465</name>
</gene>
<dbReference type="PROSITE" id="PS00674">
    <property type="entry name" value="AAA"/>
    <property type="match status" value="1"/>
</dbReference>
<keyword evidence="5" id="KW-0999">Mitochondrion inner membrane</keyword>
<dbReference type="SMART" id="SM01024">
    <property type="entry name" value="BCS1_N"/>
    <property type="match status" value="1"/>
</dbReference>
<keyword evidence="4 12" id="KW-0547">Nucleotide-binding</keyword>
<keyword evidence="6" id="KW-0378">Hydrolase</keyword>
<comment type="caution">
    <text evidence="16">The sequence shown here is derived from an EMBL/GenBank/DDBJ whole genome shotgun (WGS) entry which is preliminary data.</text>
</comment>
<evidence type="ECO:0008006" key="18">
    <source>
        <dbReference type="Google" id="ProtNLM"/>
    </source>
</evidence>
<dbReference type="GO" id="GO:0034551">
    <property type="term" value="P:mitochondrial respiratory chain complex III assembly"/>
    <property type="evidence" value="ECO:0007669"/>
    <property type="project" value="UniProtKB-ARBA"/>
</dbReference>
<proteinExistence type="inferred from homology"/>
<dbReference type="Gene3D" id="3.40.50.300">
    <property type="entry name" value="P-loop containing nucleotide triphosphate hydrolases"/>
    <property type="match status" value="1"/>
</dbReference>
<reference evidence="16" key="1">
    <citation type="submission" date="2022-11" db="EMBL/GenBank/DDBJ databases">
        <title>Chromosomal genome sequence assembly and mating type (MAT) locus characterization of the leprose asexual lichenized fungus Lepraria neglecta (Nyl.) Erichsen.</title>
        <authorList>
            <person name="Allen J.L."/>
            <person name="Pfeffer B."/>
        </authorList>
    </citation>
    <scope>NUCLEOTIDE SEQUENCE</scope>
    <source>
        <strain evidence="16">Allen 5258</strain>
    </source>
</reference>
<comment type="subcellular location">
    <subcellularLocation>
        <location evidence="1">Mitochondrion inner membrane</location>
        <topology evidence="1">Single-pass membrane protein</topology>
    </subcellularLocation>
</comment>
<evidence type="ECO:0000256" key="8">
    <source>
        <dbReference type="ARBA" id="ARBA00022989"/>
    </source>
</evidence>
<evidence type="ECO:0000256" key="13">
    <source>
        <dbReference type="SAM" id="MobiDB-lite"/>
    </source>
</evidence>
<evidence type="ECO:0000256" key="4">
    <source>
        <dbReference type="ARBA" id="ARBA00022741"/>
    </source>
</evidence>
<dbReference type="FunFam" id="3.40.50.300:FF:000768">
    <property type="entry name" value="Probable mitochondrial chaperone bcs1"/>
    <property type="match status" value="1"/>
</dbReference>
<evidence type="ECO:0000256" key="9">
    <source>
        <dbReference type="ARBA" id="ARBA00023128"/>
    </source>
</evidence>
<evidence type="ECO:0000259" key="15">
    <source>
        <dbReference type="SMART" id="SM01024"/>
    </source>
</evidence>
<evidence type="ECO:0000313" key="16">
    <source>
        <dbReference type="EMBL" id="KAK3167338.1"/>
    </source>
</evidence>
<feature type="domain" description="BCS1 N-terminal" evidence="15">
    <location>
        <begin position="52"/>
        <end position="252"/>
    </location>
</feature>
<name>A0AAE0DHR7_9LECA</name>
<dbReference type="InterPro" id="IPR003960">
    <property type="entry name" value="ATPase_AAA_CS"/>
</dbReference>
<protein>
    <recommendedName>
        <fullName evidence="18">Mitochondrial chaperone BCS1</fullName>
    </recommendedName>
</protein>
<evidence type="ECO:0000256" key="7">
    <source>
        <dbReference type="ARBA" id="ARBA00022840"/>
    </source>
</evidence>
<dbReference type="GO" id="GO:0005743">
    <property type="term" value="C:mitochondrial inner membrane"/>
    <property type="evidence" value="ECO:0007669"/>
    <property type="project" value="UniProtKB-SubCell"/>
</dbReference>
<keyword evidence="17" id="KW-1185">Reference proteome</keyword>
<keyword evidence="9" id="KW-0496">Mitochondrion</keyword>
<dbReference type="Pfam" id="PF25426">
    <property type="entry name" value="AAA_lid_BCS1"/>
    <property type="match status" value="1"/>
</dbReference>
<dbReference type="SMART" id="SM00382">
    <property type="entry name" value="AAA"/>
    <property type="match status" value="1"/>
</dbReference>
<dbReference type="InterPro" id="IPR014851">
    <property type="entry name" value="BCS1_N"/>
</dbReference>
<dbReference type="Pfam" id="PF08740">
    <property type="entry name" value="BCS1_N"/>
    <property type="match status" value="1"/>
</dbReference>
<dbReference type="CDD" id="cd19510">
    <property type="entry name" value="RecA-like_BCS1"/>
    <property type="match status" value="1"/>
</dbReference>
<dbReference type="Pfam" id="PF00004">
    <property type="entry name" value="AAA"/>
    <property type="match status" value="1"/>
</dbReference>
<accession>A0AAE0DHR7</accession>
<evidence type="ECO:0000256" key="2">
    <source>
        <dbReference type="ARBA" id="ARBA00007448"/>
    </source>
</evidence>
<evidence type="ECO:0000313" key="17">
    <source>
        <dbReference type="Proteomes" id="UP001276659"/>
    </source>
</evidence>
<dbReference type="GO" id="GO:0005524">
    <property type="term" value="F:ATP binding"/>
    <property type="evidence" value="ECO:0007669"/>
    <property type="project" value="UniProtKB-KW"/>
</dbReference>
<sequence>MAKNAAPATTDAVGQYGRTGLSGPLPHSTANEGGFLAQVSGNPFFTAGLGLAGFGAALAVAQKGLRHGASLIKRRLLVDMEINVKDESFPWFLHWMTVHQRGQLSRSAGHGALEGTSTRKLGFVESLMQRFTPRMHHLSIDTEKIELPNGAVQTQFYFMPGPGKHILRYKNAFLMVNRARESKSLDRMTGKPWETVTLTTLYSQRHIFEDLFTEAEQLAQQSTEGKTIVYEARTISWEQFGEPRRKRPIESVILDKGVKERIVSDVKDFLGSGKWYYDRGIPYRRGYLLHGPPGSGKSSFIQALAGELNYNIATLNLSTRGLTDDRLNHLLTIIPRRTLVLLEDADAAFGNRRTQTDAEGYQGANVTFSGLLNALDGVASAEERVLFMTTNHVERLDSALVRPGRVDMIVRIGEITRWQAGHFWDRFYGELDQKGTFRTRFLERLEQLGLIEAEDRRMTHPERSTSASALQGLFLYNKDDMEGAIAMAPGLLPESLIERDASANDSGSPRASHG</sequence>
<dbReference type="InterPro" id="IPR003959">
    <property type="entry name" value="ATPase_AAA_core"/>
</dbReference>
<evidence type="ECO:0000256" key="11">
    <source>
        <dbReference type="ARBA" id="ARBA00048778"/>
    </source>
</evidence>
<keyword evidence="3" id="KW-0812">Transmembrane</keyword>
<dbReference type="SUPFAM" id="SSF52540">
    <property type="entry name" value="P-loop containing nucleoside triphosphate hydrolases"/>
    <property type="match status" value="1"/>
</dbReference>
<evidence type="ECO:0000256" key="1">
    <source>
        <dbReference type="ARBA" id="ARBA00004434"/>
    </source>
</evidence>
<feature type="region of interest" description="Disordered" evidence="13">
    <location>
        <begin position="1"/>
        <end position="24"/>
    </location>
</feature>
<evidence type="ECO:0000259" key="14">
    <source>
        <dbReference type="SMART" id="SM00382"/>
    </source>
</evidence>
<dbReference type="InterPro" id="IPR003593">
    <property type="entry name" value="AAA+_ATPase"/>
</dbReference>
<evidence type="ECO:0000256" key="12">
    <source>
        <dbReference type="RuleBase" id="RU003651"/>
    </source>
</evidence>
<dbReference type="GO" id="GO:0016887">
    <property type="term" value="F:ATP hydrolysis activity"/>
    <property type="evidence" value="ECO:0007669"/>
    <property type="project" value="InterPro"/>
</dbReference>
<evidence type="ECO:0000256" key="6">
    <source>
        <dbReference type="ARBA" id="ARBA00022801"/>
    </source>
</evidence>
<keyword evidence="7 12" id="KW-0067">ATP-binding</keyword>
<feature type="domain" description="AAA+ ATPase" evidence="14">
    <location>
        <begin position="283"/>
        <end position="416"/>
    </location>
</feature>
<keyword evidence="10" id="KW-0472">Membrane</keyword>